<feature type="repeat" description="ANK" evidence="3">
    <location>
        <begin position="1088"/>
        <end position="1120"/>
    </location>
</feature>
<dbReference type="GeneID" id="22893428"/>
<gene>
    <name evidence="6" type="ORF">AOL_s00079g338</name>
</gene>
<dbReference type="RefSeq" id="XP_011122515.1">
    <property type="nucleotide sequence ID" value="XM_011124213.1"/>
</dbReference>
<dbReference type="SUPFAM" id="SSF52540">
    <property type="entry name" value="P-loop containing nucleoside triphosphate hydrolases"/>
    <property type="match status" value="1"/>
</dbReference>
<dbReference type="InterPro" id="IPR036770">
    <property type="entry name" value="Ankyrin_rpt-contain_sf"/>
</dbReference>
<dbReference type="STRING" id="756982.G1XDF3"/>
<feature type="repeat" description="ANK" evidence="3">
    <location>
        <begin position="1189"/>
        <end position="1214"/>
    </location>
</feature>
<feature type="compositionally biased region" description="Acidic residues" evidence="4">
    <location>
        <begin position="1342"/>
        <end position="1351"/>
    </location>
</feature>
<keyword evidence="1" id="KW-0677">Repeat</keyword>
<dbReference type="InterPro" id="IPR054471">
    <property type="entry name" value="GPIID_WHD"/>
</dbReference>
<dbReference type="EMBL" id="ADOT01000139">
    <property type="protein sequence ID" value="EGX48699.1"/>
    <property type="molecule type" value="Genomic_DNA"/>
</dbReference>
<dbReference type="SUPFAM" id="SSF48403">
    <property type="entry name" value="Ankyrin repeat"/>
    <property type="match status" value="3"/>
</dbReference>
<dbReference type="OMA" id="AYIFCNF"/>
<dbReference type="Gene3D" id="1.25.40.20">
    <property type="entry name" value="Ankyrin repeat-containing domain"/>
    <property type="match status" value="6"/>
</dbReference>
<feature type="repeat" description="ANK" evidence="3">
    <location>
        <begin position="1223"/>
        <end position="1248"/>
    </location>
</feature>
<dbReference type="Pfam" id="PF12796">
    <property type="entry name" value="Ank_2"/>
    <property type="match status" value="5"/>
</dbReference>
<dbReference type="Pfam" id="PF22939">
    <property type="entry name" value="WHD_GPIID"/>
    <property type="match status" value="1"/>
</dbReference>
<feature type="domain" description="NACHT" evidence="5">
    <location>
        <begin position="393"/>
        <end position="531"/>
    </location>
</feature>
<organism evidence="6 7">
    <name type="scientific">Arthrobotrys oligospora (strain ATCC 24927 / CBS 115.81 / DSM 1491)</name>
    <name type="common">Nematode-trapping fungus</name>
    <name type="synonym">Didymozoophaga oligospora</name>
    <dbReference type="NCBI Taxonomy" id="756982"/>
    <lineage>
        <taxon>Eukaryota</taxon>
        <taxon>Fungi</taxon>
        <taxon>Dikarya</taxon>
        <taxon>Ascomycota</taxon>
        <taxon>Pezizomycotina</taxon>
        <taxon>Orbiliomycetes</taxon>
        <taxon>Orbiliales</taxon>
        <taxon>Orbiliaceae</taxon>
        <taxon>Orbilia</taxon>
        <taxon>Orbilia oligospora</taxon>
    </lineage>
</organism>
<dbReference type="InterPro" id="IPR056884">
    <property type="entry name" value="NPHP3-like_N"/>
</dbReference>
<feature type="repeat" description="ANK" evidence="3">
    <location>
        <begin position="852"/>
        <end position="884"/>
    </location>
</feature>
<dbReference type="Pfam" id="PF24883">
    <property type="entry name" value="NPHP3_N"/>
    <property type="match status" value="1"/>
</dbReference>
<feature type="repeat" description="ANK" evidence="3">
    <location>
        <begin position="1121"/>
        <end position="1153"/>
    </location>
</feature>
<dbReference type="HOGENOM" id="CLU_000288_34_2_1"/>
<evidence type="ECO:0000259" key="5">
    <source>
        <dbReference type="PROSITE" id="PS50837"/>
    </source>
</evidence>
<evidence type="ECO:0000256" key="1">
    <source>
        <dbReference type="ARBA" id="ARBA00022737"/>
    </source>
</evidence>
<feature type="repeat" description="ANK" evidence="3">
    <location>
        <begin position="989"/>
        <end position="1021"/>
    </location>
</feature>
<feature type="compositionally biased region" description="Acidic residues" evidence="4">
    <location>
        <begin position="1360"/>
        <end position="1369"/>
    </location>
</feature>
<dbReference type="SUPFAM" id="SSF53167">
    <property type="entry name" value="Purine and uridine phosphorylases"/>
    <property type="match status" value="1"/>
</dbReference>
<dbReference type="SMART" id="SM00248">
    <property type="entry name" value="ANK"/>
    <property type="match status" value="15"/>
</dbReference>
<feature type="repeat" description="ANK" evidence="3">
    <location>
        <begin position="887"/>
        <end position="919"/>
    </location>
</feature>
<dbReference type="Pfam" id="PF00023">
    <property type="entry name" value="Ank"/>
    <property type="match status" value="3"/>
</dbReference>
<evidence type="ECO:0000256" key="2">
    <source>
        <dbReference type="ARBA" id="ARBA00023043"/>
    </source>
</evidence>
<evidence type="ECO:0000256" key="3">
    <source>
        <dbReference type="PROSITE-ProRule" id="PRU00023"/>
    </source>
</evidence>
<dbReference type="PANTHER" id="PTHR23206">
    <property type="entry name" value="MASK PROTEIN"/>
    <property type="match status" value="1"/>
</dbReference>
<accession>G1XDF3</accession>
<dbReference type="PROSITE" id="PS50837">
    <property type="entry name" value="NACHT"/>
    <property type="match status" value="1"/>
</dbReference>
<dbReference type="OrthoDB" id="195446at2759"/>
<evidence type="ECO:0000313" key="6">
    <source>
        <dbReference type="EMBL" id="EGX48699.1"/>
    </source>
</evidence>
<dbReference type="InterPro" id="IPR035994">
    <property type="entry name" value="Nucleoside_phosphorylase_sf"/>
</dbReference>
<feature type="repeat" description="ANK" evidence="3">
    <location>
        <begin position="1257"/>
        <end position="1281"/>
    </location>
</feature>
<dbReference type="Gene3D" id="3.40.50.1580">
    <property type="entry name" value="Nucleoside phosphorylase domain"/>
    <property type="match status" value="1"/>
</dbReference>
<feature type="repeat" description="ANK" evidence="3">
    <location>
        <begin position="1022"/>
        <end position="1048"/>
    </location>
</feature>
<evidence type="ECO:0000313" key="7">
    <source>
        <dbReference type="Proteomes" id="UP000008784"/>
    </source>
</evidence>
<feature type="region of interest" description="Disordered" evidence="4">
    <location>
        <begin position="1319"/>
        <end position="1398"/>
    </location>
</feature>
<evidence type="ECO:0000256" key="4">
    <source>
        <dbReference type="SAM" id="MobiDB-lite"/>
    </source>
</evidence>
<dbReference type="eggNOG" id="KOG4177">
    <property type="taxonomic scope" value="Eukaryota"/>
</dbReference>
<dbReference type="PANTHER" id="PTHR23206:SF8">
    <property type="entry name" value="ANKYRIN REPEAT AND KH DOMAIN-CONTAINING 1"/>
    <property type="match status" value="1"/>
</dbReference>
<dbReference type="InParanoid" id="G1XDF3"/>
<dbReference type="Gene3D" id="3.40.50.300">
    <property type="entry name" value="P-loop containing nucleotide triphosphate hydrolases"/>
    <property type="match status" value="1"/>
</dbReference>
<dbReference type="InterPro" id="IPR002110">
    <property type="entry name" value="Ankyrin_rpt"/>
</dbReference>
<keyword evidence="7" id="KW-1185">Reference proteome</keyword>
<dbReference type="PROSITE" id="PS50088">
    <property type="entry name" value="ANK_REPEAT"/>
    <property type="match status" value="11"/>
</dbReference>
<proteinExistence type="predicted"/>
<dbReference type="Proteomes" id="UP000008784">
    <property type="component" value="Unassembled WGS sequence"/>
</dbReference>
<comment type="caution">
    <text evidence="6">The sequence shown here is derived from an EMBL/GenBank/DDBJ whole genome shotgun (WGS) entry which is preliminary data.</text>
</comment>
<reference evidence="6 7" key="1">
    <citation type="journal article" date="2011" name="PLoS Pathog.">
        <title>Genomic and proteomic analyses of the fungus Arthrobotrys oligospora provide insights into nematode-trap formation.</title>
        <authorList>
            <person name="Yang J."/>
            <person name="Wang L."/>
            <person name="Ji X."/>
            <person name="Feng Y."/>
            <person name="Li X."/>
            <person name="Zou C."/>
            <person name="Xu J."/>
            <person name="Ren Y."/>
            <person name="Mi Q."/>
            <person name="Wu J."/>
            <person name="Liu S."/>
            <person name="Liu Y."/>
            <person name="Huang X."/>
            <person name="Wang H."/>
            <person name="Niu X."/>
            <person name="Li J."/>
            <person name="Liang L."/>
            <person name="Luo Y."/>
            <person name="Ji K."/>
            <person name="Zhou W."/>
            <person name="Yu Z."/>
            <person name="Li G."/>
            <person name="Liu Y."/>
            <person name="Li L."/>
            <person name="Qiao M."/>
            <person name="Feng L."/>
            <person name="Zhang K.-Q."/>
        </authorList>
    </citation>
    <scope>NUCLEOTIDE SEQUENCE [LARGE SCALE GENOMIC DNA]</scope>
    <source>
        <strain evidence="7">ATCC 24927 / CBS 115.81 / DSM 1491</strain>
    </source>
</reference>
<protein>
    <recommendedName>
        <fullName evidence="5">NACHT domain-containing protein</fullName>
    </recommendedName>
</protein>
<sequence length="1503" mass="168420">MSKKKLAFEDYTVGWICPLLVERVAAMAMFDEEHEPPGPQPSADHNVYYLGNIQSHNVVIAGLHKAGNSSAATAVAQMMITFPNLKFGLLVGIGGGVPVKTDNGRIRLGDVVVSKPTGEHSGAVQYDHGKAETGRFRRTGILAPPPRVLLNAAIDLEARRSMMRVDPIWENIKRIDTSIRTLRKYKYPGPEQDHLYKPSCIHPDPKLSCSECGCDPAQRVQDSSFDLDEDERKSSVVVHMGTIASGELVIKNGEIRDQLAEEYGVLCFEMEAAGALTDFPCIVIRGISDYSDSHKNDVWHGYAAAAAAAYARQLFFHMPIDEVKRYISSTAEQVLRQIEQRKDSKERWEILNWLETFNHSLQQNDNLKKRRSGTGLWLLNSNQFQTWLESSQQTLFCPGFPGQGKTIMTSIIIENLQMRFRGDKTIGIAYLYFNFKRTNEKNLLASLLNQLSQTQPSIPDGVKSLYREFGHQRPPEDKIYEVLQTVLSKLSRVFIILDALDECNPVDRSELLTELFRLQTECGVNILATSRFIPNVEERFEGTMVLEIQGNPEDIYNYIGGRMSELRLCVRRDPGLQEEIKKGITEAVDGMFLLAQLYLESLQDGISKGDIRRALEKFRKQTQGSGGKEKLKVLADAYTEVMKRIGQQGDKAQKSAKRTLSWIVCANRPLNTFELRHALAVTADKTDLNEDDCPEIDDVISTCVGLVVVDMESNIIRLVHYTAQEYLKAHAFWIDPGPQENVIQNNDISMIHIHRHITETCITYLSFDAFQTGYCSSNSEFTTRLKLYPLYRYAAQNWGNHARAAISEVEQLVLKFLTRESNLSSCSQALMAPESRSFIFSEKTLKSQDAPRDVTALHLAAYFGLAETIVALLKMGNDIDLDARDTAGRTPLSVAIGAEQEAVVKLLLDNGAKNNFQYEIELNTGLRRWLYKMANLVRPACRVNDEVASIPESQDYKWTPLLHAIELGNGPIVRLLLEHGADKNIKDYMDRTTLFLAIEKEHEEIARILLENRVDLETKDVKGRTPLLQAVIAQHQPIVELLLKHKADTECEFGGSTAILRAMKLGNETLVNLLIENDADLGASERKIGYTPLIYATCFGNVGMVRLLLNQDAAIEAKDDTGNTSLLHAAYSGRVEMVELLLSRGAETNFTNQMGYSPLMAAASRGRGAVVKLFLAQDGVDADFEGPDYMMTPLLAAASQGHKQVVEMLLATGAVNVNHKDFSGMTPLMVAAMGGHEEIVELLLAKSAVNPNRESDTGQTALSLAAQKGHEAVVKLLLAKGYVDLNSRDREYQTPLFWAVKMGHMVVTELLLSNDDVHPDLKDKNGRTPLSLAVSKDGSGTYDEEEEEKWDEDMGGKYTDDEDMDDYDNDNSYHREYNSEEDEEDEEEEDRYSEENAEQRRKKISEVLVWRQDGYEFSEALNIVKLLLGNGNVDPNSKDNCGRTPLCWASKTGYRGAVELLLAKENIELDIADNTSRTPLAWARENDHGEIVKLLQERFISSR</sequence>
<dbReference type="GO" id="GO:0009116">
    <property type="term" value="P:nucleoside metabolic process"/>
    <property type="evidence" value="ECO:0007669"/>
    <property type="project" value="InterPro"/>
</dbReference>
<dbReference type="InterPro" id="IPR051631">
    <property type="entry name" value="Ankyrin-KH/SAM_domain"/>
</dbReference>
<dbReference type="GO" id="GO:0003824">
    <property type="term" value="F:catalytic activity"/>
    <property type="evidence" value="ECO:0007669"/>
    <property type="project" value="InterPro"/>
</dbReference>
<feature type="compositionally biased region" description="Acidic residues" evidence="4">
    <location>
        <begin position="1379"/>
        <end position="1392"/>
    </location>
</feature>
<name>G1XDF3_ARTOA</name>
<feature type="repeat" description="ANK" evidence="3">
    <location>
        <begin position="1054"/>
        <end position="1086"/>
    </location>
</feature>
<dbReference type="PROSITE" id="PS50297">
    <property type="entry name" value="ANK_REP_REGION"/>
    <property type="match status" value="9"/>
</dbReference>
<dbReference type="PRINTS" id="PR01415">
    <property type="entry name" value="ANKYRIN"/>
</dbReference>
<dbReference type="InterPro" id="IPR007111">
    <property type="entry name" value="NACHT_NTPase"/>
</dbReference>
<feature type="repeat" description="ANK" evidence="3">
    <location>
        <begin position="956"/>
        <end position="988"/>
    </location>
</feature>
<keyword evidence="2 3" id="KW-0040">ANK repeat</keyword>
<dbReference type="InterPro" id="IPR027417">
    <property type="entry name" value="P-loop_NTPase"/>
</dbReference>